<dbReference type="Pfam" id="PF14039">
    <property type="entry name" value="YusW"/>
    <property type="match status" value="1"/>
</dbReference>
<gene>
    <name evidence="4" type="ORF">ACFSUC_17890</name>
</gene>
<evidence type="ECO:0000256" key="2">
    <source>
        <dbReference type="SAM" id="SignalP"/>
    </source>
</evidence>
<feature type="compositionally biased region" description="Acidic residues" evidence="1">
    <location>
        <begin position="446"/>
        <end position="466"/>
    </location>
</feature>
<keyword evidence="5" id="KW-1185">Reference proteome</keyword>
<feature type="domain" description="SLH" evidence="3">
    <location>
        <begin position="114"/>
        <end position="176"/>
    </location>
</feature>
<dbReference type="PANTHER" id="PTHR43308:SF5">
    <property type="entry name" value="S-LAYER PROTEIN _ PEPTIDOGLYCAN ENDO-BETA-N-ACETYLGLUCOSAMINIDASE"/>
    <property type="match status" value="1"/>
</dbReference>
<dbReference type="PROSITE" id="PS51272">
    <property type="entry name" value="SLH"/>
    <property type="match status" value="3"/>
</dbReference>
<dbReference type="Proteomes" id="UP001597497">
    <property type="component" value="Unassembled WGS sequence"/>
</dbReference>
<feature type="signal peptide" evidence="2">
    <location>
        <begin position="1"/>
        <end position="26"/>
    </location>
</feature>
<dbReference type="Pfam" id="PF00395">
    <property type="entry name" value="SLH"/>
    <property type="match status" value="2"/>
</dbReference>
<dbReference type="PANTHER" id="PTHR43308">
    <property type="entry name" value="OUTER MEMBRANE PROTEIN ALPHA-RELATED"/>
    <property type="match status" value="1"/>
</dbReference>
<protein>
    <submittedName>
        <fullName evidence="4">S-layer homology domain-containing protein</fullName>
    </submittedName>
</protein>
<feature type="domain" description="SLH" evidence="3">
    <location>
        <begin position="43"/>
        <end position="106"/>
    </location>
</feature>
<accession>A0ABW5RH78</accession>
<dbReference type="RefSeq" id="WP_379931012.1">
    <property type="nucleotide sequence ID" value="NZ_JBHUMM010000044.1"/>
</dbReference>
<proteinExistence type="predicted"/>
<feature type="region of interest" description="Disordered" evidence="1">
    <location>
        <begin position="441"/>
        <end position="477"/>
    </location>
</feature>
<evidence type="ECO:0000256" key="1">
    <source>
        <dbReference type="SAM" id="MobiDB-lite"/>
    </source>
</evidence>
<dbReference type="InterPro" id="IPR025623">
    <property type="entry name" value="YusW"/>
</dbReference>
<reference evidence="5" key="1">
    <citation type="journal article" date="2019" name="Int. J. Syst. Evol. Microbiol.">
        <title>The Global Catalogue of Microorganisms (GCM) 10K type strain sequencing project: providing services to taxonomists for standard genome sequencing and annotation.</title>
        <authorList>
            <consortium name="The Broad Institute Genomics Platform"/>
            <consortium name="The Broad Institute Genome Sequencing Center for Infectious Disease"/>
            <person name="Wu L."/>
            <person name="Ma J."/>
        </authorList>
    </citation>
    <scope>NUCLEOTIDE SEQUENCE [LARGE SCALE GENOMIC DNA]</scope>
    <source>
        <strain evidence="5">KCTC 33676</strain>
    </source>
</reference>
<dbReference type="InterPro" id="IPR051465">
    <property type="entry name" value="Cell_Envelope_Struct_Comp"/>
</dbReference>
<feature type="chain" id="PRO_5045733604" evidence="2">
    <location>
        <begin position="27"/>
        <end position="477"/>
    </location>
</feature>
<evidence type="ECO:0000313" key="4">
    <source>
        <dbReference type="EMBL" id="MFD2673422.1"/>
    </source>
</evidence>
<organism evidence="4 5">
    <name type="scientific">Marinicrinis sediminis</name>
    <dbReference type="NCBI Taxonomy" id="1652465"/>
    <lineage>
        <taxon>Bacteria</taxon>
        <taxon>Bacillati</taxon>
        <taxon>Bacillota</taxon>
        <taxon>Bacilli</taxon>
        <taxon>Bacillales</taxon>
        <taxon>Paenibacillaceae</taxon>
    </lineage>
</organism>
<dbReference type="InterPro" id="IPR001119">
    <property type="entry name" value="SLH_dom"/>
</dbReference>
<sequence length="477" mass="53468">MKRGKKIGLLFVMTLMLFSIVLPLNAEEHAASQRTEEARNMVEDFTFDDMEEAEWASEYMINMKANEILSGYPDGSFRPNQPVKRVEAIVTAVRLMGLEEEAKERASASTSLFFKDAKLIDQKYAWAKGYMLVALEQGLFHESEEKMEPGKPASRLWAASLLVKALGLQSEALSQMTTSPEFTDVNAVPAGALGYINVAVEYEIVSGYPDGTFKPHKNVTRAEMAVLLSRAREGFLEQSGANTIQGEIMKVEWVQSSTVTEEVYHSSPEGMHLALTVQIDQGPLSTYTVPSDLLVQFRGRYMNADQLLAGDRVVLVVEGESIIEAVVLNESDAGGEHQVDSPLSNGILSFKLELEYGAGQEIELAYKDKKGKLSAKIEMGENREQKDDEALQQMLDYLAEMQLSADMNRDDLLEAVLRSLDIELEEISELELTVQFTNGKKLNIELEAEEDEEDEDEHDEEDEEEEEHRSMKRSKKI</sequence>
<comment type="caution">
    <text evidence="4">The sequence shown here is derived from an EMBL/GenBank/DDBJ whole genome shotgun (WGS) entry which is preliminary data.</text>
</comment>
<evidence type="ECO:0000259" key="3">
    <source>
        <dbReference type="PROSITE" id="PS51272"/>
    </source>
</evidence>
<feature type="domain" description="SLH" evidence="3">
    <location>
        <begin position="179"/>
        <end position="242"/>
    </location>
</feature>
<keyword evidence="2" id="KW-0732">Signal</keyword>
<evidence type="ECO:0000313" key="5">
    <source>
        <dbReference type="Proteomes" id="UP001597497"/>
    </source>
</evidence>
<dbReference type="EMBL" id="JBHUMM010000044">
    <property type="protein sequence ID" value="MFD2673422.1"/>
    <property type="molecule type" value="Genomic_DNA"/>
</dbReference>
<name>A0ABW5RH78_9BACL</name>